<feature type="transmembrane region" description="Helical" evidence="1">
    <location>
        <begin position="182"/>
        <end position="206"/>
    </location>
</feature>
<protein>
    <submittedName>
        <fullName evidence="2">Putative membrane protein</fullName>
    </submittedName>
</protein>
<dbReference type="EMBL" id="JMIY01000001">
    <property type="protein sequence ID" value="KCZ73609.1"/>
    <property type="molecule type" value="Genomic_DNA"/>
</dbReference>
<evidence type="ECO:0000313" key="3">
    <source>
        <dbReference type="Proteomes" id="UP000027153"/>
    </source>
</evidence>
<organism evidence="2 3">
    <name type="scientific">Candidatus Methanoperedens nitratireducens</name>
    <dbReference type="NCBI Taxonomy" id="1392998"/>
    <lineage>
        <taxon>Archaea</taxon>
        <taxon>Methanobacteriati</taxon>
        <taxon>Methanobacteriota</taxon>
        <taxon>Stenosarchaea group</taxon>
        <taxon>Methanomicrobia</taxon>
        <taxon>Methanosarcinales</taxon>
        <taxon>ANME-2 cluster</taxon>
        <taxon>Candidatus Methanoperedentaceae</taxon>
        <taxon>Candidatus Methanoperedens</taxon>
    </lineage>
</organism>
<evidence type="ECO:0000313" key="2">
    <source>
        <dbReference type="EMBL" id="KCZ73609.1"/>
    </source>
</evidence>
<feature type="transmembrane region" description="Helical" evidence="1">
    <location>
        <begin position="150"/>
        <end position="170"/>
    </location>
</feature>
<keyword evidence="1" id="KW-0472">Membrane</keyword>
<accession>A0A062VD69</accession>
<dbReference type="Pfam" id="PF01889">
    <property type="entry name" value="DUF63"/>
    <property type="match status" value="1"/>
</dbReference>
<keyword evidence="1" id="KW-1133">Transmembrane helix</keyword>
<proteinExistence type="predicted"/>
<keyword evidence="3" id="KW-1185">Reference proteome</keyword>
<dbReference type="PATRIC" id="fig|1392998.3.peg.293"/>
<gene>
    <name evidence="2" type="ORF">ANME2D_00680</name>
</gene>
<feature type="transmembrane region" description="Helical" evidence="1">
    <location>
        <begin position="258"/>
        <end position="275"/>
    </location>
</feature>
<dbReference type="OrthoDB" id="84937at2157"/>
<dbReference type="PANTHER" id="PTHR40700:SF1">
    <property type="entry name" value="DUF63 DOMAIN-CONTAINING PROTEIN"/>
    <property type="match status" value="1"/>
</dbReference>
<feature type="transmembrane region" description="Helical" evidence="1">
    <location>
        <begin position="87"/>
        <end position="112"/>
    </location>
</feature>
<reference evidence="2 3" key="1">
    <citation type="journal article" date="2013" name="Nature">
        <title>Anaerobic oxidation of methane coupled to nitrate reduction in a novel archaeal lineage.</title>
        <authorList>
            <person name="Haroon M.F."/>
            <person name="Hu S."/>
            <person name="Shi Y."/>
            <person name="Imelfort M."/>
            <person name="Keller J."/>
            <person name="Hugenholtz P."/>
            <person name="Yuan Z."/>
            <person name="Tyson G.W."/>
        </authorList>
    </citation>
    <scope>NUCLEOTIDE SEQUENCE [LARGE SCALE GENOMIC DNA]</scope>
    <source>
        <strain evidence="2 3">ANME-2d</strain>
    </source>
</reference>
<name>A0A062VD69_9EURY</name>
<dbReference type="Proteomes" id="UP000027153">
    <property type="component" value="Unassembled WGS sequence"/>
</dbReference>
<keyword evidence="1" id="KW-0812">Transmembrane</keyword>
<comment type="caution">
    <text evidence="2">The sequence shown here is derived from an EMBL/GenBank/DDBJ whole genome shotgun (WGS) entry which is preliminary data.</text>
</comment>
<feature type="transmembrane region" description="Helical" evidence="1">
    <location>
        <begin position="58"/>
        <end position="75"/>
    </location>
</feature>
<feature type="transmembrane region" description="Helical" evidence="1">
    <location>
        <begin position="124"/>
        <end position="144"/>
    </location>
</feature>
<sequence>MITDTVWQYIYKYYISGIVNDASYNPVDTITYAILLGLSVFGILKLLEKLDIEIDSRFIAAVTPYILAGSSLRVLEDLNIFTPPLRYLFITPIIYFSMFAVTVILLTLAVTLERKGKIKSYHAFFGLMGVVWTVINIAVLLSAGEIENPVPAAVILILGAVSTYIAYLISRTLNFTLLTDKLNISILFTHLLDASSTFIGMDWLGYYEKHVVPTFFINLAGNFVDSPSLVMYPLKLLVFIPVLYMLDHQFDNDKEKKLINLMKLAILVLGLSPAVRNTLRLLMGV</sequence>
<feature type="transmembrane region" description="Helical" evidence="1">
    <location>
        <begin position="226"/>
        <end position="246"/>
    </location>
</feature>
<dbReference type="InterPro" id="IPR002749">
    <property type="entry name" value="DUF63"/>
</dbReference>
<evidence type="ECO:0000256" key="1">
    <source>
        <dbReference type="SAM" id="Phobius"/>
    </source>
</evidence>
<dbReference type="RefSeq" id="WP_048089097.1">
    <property type="nucleotide sequence ID" value="NZ_JMIY01000001.1"/>
</dbReference>
<dbReference type="PANTHER" id="PTHR40700">
    <property type="entry name" value="HYPOTHETICAL MEMBRANE PROTEIN, CONSERVED, DUF63 FAMILY"/>
    <property type="match status" value="1"/>
</dbReference>
<feature type="transmembrane region" description="Helical" evidence="1">
    <location>
        <begin position="29"/>
        <end position="46"/>
    </location>
</feature>
<dbReference type="AlphaFoldDB" id="A0A062VD69"/>